<feature type="compositionally biased region" description="Polar residues" evidence="1">
    <location>
        <begin position="1"/>
        <end position="10"/>
    </location>
</feature>
<dbReference type="Proteomes" id="UP000198211">
    <property type="component" value="Unassembled WGS sequence"/>
</dbReference>
<comment type="caution">
    <text evidence="2">The sequence shown here is derived from an EMBL/GenBank/DDBJ whole genome shotgun (WGS) entry which is preliminary data.</text>
</comment>
<reference evidence="3" key="1">
    <citation type="submission" date="2017-03" db="EMBL/GenBank/DDBJ databases">
        <title>Phytopthora megakarya and P. palmivora, two closely related causual agents of cacao black pod achieved similar genome size and gene model numbers by different mechanisms.</title>
        <authorList>
            <person name="Ali S."/>
            <person name="Shao J."/>
            <person name="Larry D.J."/>
            <person name="Kronmiller B."/>
            <person name="Shen D."/>
            <person name="Strem M.D."/>
            <person name="Melnick R.L."/>
            <person name="Guiltinan M.J."/>
            <person name="Tyler B.M."/>
            <person name="Meinhardt L.W."/>
            <person name="Bailey B.A."/>
        </authorList>
    </citation>
    <scope>NUCLEOTIDE SEQUENCE [LARGE SCALE GENOMIC DNA]</scope>
    <source>
        <strain evidence="3">zdho120</strain>
    </source>
</reference>
<accession>A0A225WQU2</accession>
<dbReference type="OrthoDB" id="2438399at2759"/>
<organism evidence="2 3">
    <name type="scientific">Phytophthora megakarya</name>
    <dbReference type="NCBI Taxonomy" id="4795"/>
    <lineage>
        <taxon>Eukaryota</taxon>
        <taxon>Sar</taxon>
        <taxon>Stramenopiles</taxon>
        <taxon>Oomycota</taxon>
        <taxon>Peronosporomycetes</taxon>
        <taxon>Peronosporales</taxon>
        <taxon>Peronosporaceae</taxon>
        <taxon>Phytophthora</taxon>
    </lineage>
</organism>
<sequence length="192" mass="21586">MKSMLAQMTNACKARHADQDRTKTSSRSSEHRFHYRLHRRIRFTSRKAKRSRERHAPKALELAGGELQASPSPVLPHVGDGASAFPGASSRRYPGDFRCRPEEASPTPDREGYAGASLAQAHYRFNFRSILNTSWSAPVRGGVHVDDLFELWSHKNNLGGSEVFRCRSCLAVFDRDVNAARNIFHKNIGLLL</sequence>
<proteinExistence type="predicted"/>
<keyword evidence="3" id="KW-1185">Reference proteome</keyword>
<gene>
    <name evidence="2" type="ORF">PHMEG_0005712</name>
</gene>
<feature type="compositionally biased region" description="Basic and acidic residues" evidence="1">
    <location>
        <begin position="15"/>
        <end position="31"/>
    </location>
</feature>
<dbReference type="AlphaFoldDB" id="A0A225WQU2"/>
<name>A0A225WQU2_9STRA</name>
<evidence type="ECO:0000313" key="3">
    <source>
        <dbReference type="Proteomes" id="UP000198211"/>
    </source>
</evidence>
<dbReference type="EMBL" id="NBNE01000380">
    <property type="protein sequence ID" value="OWZ19954.1"/>
    <property type="molecule type" value="Genomic_DNA"/>
</dbReference>
<feature type="region of interest" description="Disordered" evidence="1">
    <location>
        <begin position="1"/>
        <end position="31"/>
    </location>
</feature>
<evidence type="ECO:0000256" key="1">
    <source>
        <dbReference type="SAM" id="MobiDB-lite"/>
    </source>
</evidence>
<protein>
    <submittedName>
        <fullName evidence="2">Uncharacterized protein</fullName>
    </submittedName>
</protein>
<evidence type="ECO:0000313" key="2">
    <source>
        <dbReference type="EMBL" id="OWZ19954.1"/>
    </source>
</evidence>